<dbReference type="AlphaFoldDB" id="A0A3Q0JCD2"/>
<dbReference type="GO" id="GO:0046496">
    <property type="term" value="P:nicotinamide nucleotide metabolic process"/>
    <property type="evidence" value="ECO:0007669"/>
    <property type="project" value="UniProtKB-UniRule"/>
</dbReference>
<evidence type="ECO:0000256" key="4">
    <source>
        <dbReference type="ARBA" id="ARBA00023027"/>
    </source>
</evidence>
<name>A0A3Q0JCD2_DIACI</name>
<dbReference type="Proteomes" id="UP000079169">
    <property type="component" value="Unplaced"/>
</dbReference>
<feature type="binding site" evidence="7">
    <location>
        <position position="178"/>
    </location>
    <ligand>
        <name>(6S)-NADPHX</name>
        <dbReference type="ChEBI" id="CHEBI:64076"/>
    </ligand>
</feature>
<dbReference type="GeneID" id="103518627"/>
<dbReference type="Pfam" id="PF01256">
    <property type="entry name" value="Carb_kinase"/>
    <property type="match status" value="2"/>
</dbReference>
<keyword evidence="7" id="KW-0597">Phosphoprotein</keyword>
<reference evidence="10" key="1">
    <citation type="submission" date="2025-08" db="UniProtKB">
        <authorList>
            <consortium name="RefSeq"/>
        </authorList>
    </citation>
    <scope>IDENTIFICATION</scope>
</reference>
<accession>A0A3Q0JCD2</accession>
<dbReference type="GO" id="GO:0005524">
    <property type="term" value="F:ATP binding"/>
    <property type="evidence" value="ECO:0007669"/>
    <property type="project" value="UniProtKB-KW"/>
</dbReference>
<evidence type="ECO:0000256" key="2">
    <source>
        <dbReference type="ARBA" id="ARBA00022840"/>
    </source>
</evidence>
<comment type="catalytic activity">
    <reaction evidence="6 7">
        <text>(6S)-NADPHX + ATP = ADP + phosphate + NADPH + H(+)</text>
        <dbReference type="Rhea" id="RHEA:32231"/>
        <dbReference type="ChEBI" id="CHEBI:15378"/>
        <dbReference type="ChEBI" id="CHEBI:30616"/>
        <dbReference type="ChEBI" id="CHEBI:43474"/>
        <dbReference type="ChEBI" id="CHEBI:57783"/>
        <dbReference type="ChEBI" id="CHEBI:64076"/>
        <dbReference type="ChEBI" id="CHEBI:456216"/>
        <dbReference type="EC" id="4.2.1.93"/>
    </reaction>
</comment>
<dbReference type="PANTHER" id="PTHR12592:SF0">
    <property type="entry name" value="ATP-DEPENDENT (S)-NAD(P)H-HYDRATE DEHYDRATASE"/>
    <property type="match status" value="1"/>
</dbReference>
<evidence type="ECO:0000256" key="1">
    <source>
        <dbReference type="ARBA" id="ARBA00022741"/>
    </source>
</evidence>
<dbReference type="EC" id="4.2.1.93" evidence="7"/>
<dbReference type="STRING" id="121845.A0A3Q0JCD2"/>
<dbReference type="GO" id="GO:0047453">
    <property type="term" value="F:ATP-dependent NAD(P)H-hydrate dehydratase activity"/>
    <property type="evidence" value="ECO:0007669"/>
    <property type="project" value="UniProtKB-UniRule"/>
</dbReference>
<protein>
    <recommendedName>
        <fullName evidence="7">ATP-dependent (S)-NAD(P)H-hydrate dehydratase</fullName>
        <ecNumber evidence="7">4.2.1.93</ecNumber>
    </recommendedName>
    <alternativeName>
        <fullName evidence="7">ATP-dependent NAD(P)HX dehydratase</fullName>
    </alternativeName>
</protein>
<keyword evidence="9" id="KW-1185">Reference proteome</keyword>
<evidence type="ECO:0000313" key="9">
    <source>
        <dbReference type="Proteomes" id="UP000079169"/>
    </source>
</evidence>
<dbReference type="GO" id="GO:0110051">
    <property type="term" value="P:metabolite repair"/>
    <property type="evidence" value="ECO:0007669"/>
    <property type="project" value="TreeGrafter"/>
</dbReference>
<keyword evidence="3" id="KW-0521">NADP</keyword>
<feature type="binding site" evidence="7">
    <location>
        <position position="293"/>
    </location>
    <ligand>
        <name>(6S)-NADPHX</name>
        <dbReference type="ChEBI" id="CHEBI:64076"/>
    </ligand>
</feature>
<dbReference type="PROSITE" id="PS51383">
    <property type="entry name" value="YJEF_C_3"/>
    <property type="match status" value="1"/>
</dbReference>
<dbReference type="InterPro" id="IPR017953">
    <property type="entry name" value="Carbohydrate_kinase_pred_CS"/>
</dbReference>
<feature type="binding site" evidence="7">
    <location>
        <begin position="283"/>
        <end position="292"/>
    </location>
    <ligand>
        <name>ATP</name>
        <dbReference type="ChEBI" id="CHEBI:30616"/>
    </ligand>
</feature>
<keyword evidence="2 7" id="KW-0067">ATP-binding</keyword>
<evidence type="ECO:0000256" key="6">
    <source>
        <dbReference type="ARBA" id="ARBA00047472"/>
    </source>
</evidence>
<keyword evidence="4 7" id="KW-0520">NAD</keyword>
<proteinExistence type="inferred from homology"/>
<dbReference type="InterPro" id="IPR000631">
    <property type="entry name" value="CARKD"/>
</dbReference>
<feature type="binding site" evidence="7">
    <location>
        <begin position="234"/>
        <end position="240"/>
    </location>
    <ligand>
        <name>(6S)-NADPHX</name>
        <dbReference type="ChEBI" id="CHEBI:64076"/>
    </ligand>
</feature>
<comment type="similarity">
    <text evidence="7">Belongs to the NnrD/CARKD family.</text>
</comment>
<sequence length="366" mass="40354">MGGILQCATVTLSIYVCSEGAVPILKNYSPELIVLPHYLDRNDSVDHIMYWMNRMHSVLIGPGLGTEPLVQSNVISIIHKLKAANLNVPLVIDADGLKLVAEHPGLIQDYRGPVYLTPNKREYENLLSGSEVNAAYIKQARLSMKFLACILSLWFCRLESALIQKRTATINTTMIGPGLGTEPLVQSNVISIIHKLKAANLNVPLVIDADGLKLVAEHPGLIQDYRGPVYLTPNKREYENLLSGSEVNAAYIKQGHPNLTVIVKGHEDVIKNNQISLTCKEGNSWRRCGGQGDLVAGTLATFAHYAALKEQNATGHQGWKALAGLCACAVVRRSNLLAFQIKRRSMVATDMLDQLHVALKQYFRNW</sequence>
<evidence type="ECO:0000259" key="8">
    <source>
        <dbReference type="PROSITE" id="PS51383"/>
    </source>
</evidence>
<feature type="domain" description="YjeF C-terminal" evidence="8">
    <location>
        <begin position="1"/>
        <end position="362"/>
    </location>
</feature>
<organism evidence="9 10">
    <name type="scientific">Diaphorina citri</name>
    <name type="common">Asian citrus psyllid</name>
    <dbReference type="NCBI Taxonomy" id="121845"/>
    <lineage>
        <taxon>Eukaryota</taxon>
        <taxon>Metazoa</taxon>
        <taxon>Ecdysozoa</taxon>
        <taxon>Arthropoda</taxon>
        <taxon>Hexapoda</taxon>
        <taxon>Insecta</taxon>
        <taxon>Pterygota</taxon>
        <taxon>Neoptera</taxon>
        <taxon>Paraneoptera</taxon>
        <taxon>Hemiptera</taxon>
        <taxon>Sternorrhyncha</taxon>
        <taxon>Psylloidea</taxon>
        <taxon>Psyllidae</taxon>
        <taxon>Diaphorininae</taxon>
        <taxon>Diaphorina</taxon>
    </lineage>
</organism>
<dbReference type="PANTHER" id="PTHR12592">
    <property type="entry name" value="ATP-DEPENDENT (S)-NAD(P)H-HYDRATE DEHYDRATASE FAMILY MEMBER"/>
    <property type="match status" value="1"/>
</dbReference>
<evidence type="ECO:0000256" key="5">
    <source>
        <dbReference type="ARBA" id="ARBA00023239"/>
    </source>
</evidence>
<dbReference type="PaxDb" id="121845-A0A3Q0JCD2"/>
<keyword evidence="5 7" id="KW-0456">Lyase</keyword>
<dbReference type="RefSeq" id="XP_026686172.1">
    <property type="nucleotide sequence ID" value="XM_026830371.1"/>
</dbReference>
<evidence type="ECO:0000313" key="10">
    <source>
        <dbReference type="RefSeq" id="XP_026686172.1"/>
    </source>
</evidence>
<dbReference type="InterPro" id="IPR029056">
    <property type="entry name" value="Ribokinase-like"/>
</dbReference>
<comment type="cofactor">
    <cofactor evidence="7">
        <name>Mg(2+)</name>
        <dbReference type="ChEBI" id="CHEBI:18420"/>
    </cofactor>
</comment>
<comment type="catalytic activity">
    <reaction evidence="7">
        <text>(6S)-NADHX + ATP = ADP + phosphate + NADH + H(+)</text>
        <dbReference type="Rhea" id="RHEA:19017"/>
        <dbReference type="ChEBI" id="CHEBI:15378"/>
        <dbReference type="ChEBI" id="CHEBI:30616"/>
        <dbReference type="ChEBI" id="CHEBI:43474"/>
        <dbReference type="ChEBI" id="CHEBI:57945"/>
        <dbReference type="ChEBI" id="CHEBI:64074"/>
        <dbReference type="ChEBI" id="CHEBI:456216"/>
        <dbReference type="EC" id="4.2.1.93"/>
    </reaction>
</comment>
<evidence type="ECO:0000256" key="3">
    <source>
        <dbReference type="ARBA" id="ARBA00022857"/>
    </source>
</evidence>
<dbReference type="SUPFAM" id="SSF53613">
    <property type="entry name" value="Ribokinase-like"/>
    <property type="match status" value="2"/>
</dbReference>
<dbReference type="CDD" id="cd01171">
    <property type="entry name" value="YXKO-related"/>
    <property type="match status" value="1"/>
</dbReference>
<dbReference type="Gene3D" id="3.40.1190.20">
    <property type="match status" value="2"/>
</dbReference>
<comment type="function">
    <text evidence="7">Catalyzes the dehydration of the S-form of NAD(P)HX at the expense of ATP, which is converted to ADP. Together with NAD(P)HX epimerase, which catalyzes the epimerization of the S- and R-forms, the enzyme allows the repair of both epimers of NAD(P)HX, a damaged form of NAD(P)H that is a result of enzymatic or heat-dependent hydration.</text>
</comment>
<feature type="binding site" evidence="7">
    <location>
        <begin position="264"/>
        <end position="268"/>
    </location>
    <ligand>
        <name>ATP</name>
        <dbReference type="ChEBI" id="CHEBI:30616"/>
    </ligand>
</feature>
<dbReference type="HAMAP" id="MF_01965">
    <property type="entry name" value="NADHX_dehydratase"/>
    <property type="match status" value="1"/>
</dbReference>
<evidence type="ECO:0000256" key="7">
    <source>
        <dbReference type="HAMAP-Rule" id="MF_03157"/>
    </source>
</evidence>
<dbReference type="PROSITE" id="PS01049">
    <property type="entry name" value="YJEF_C_1"/>
    <property type="match status" value="1"/>
</dbReference>
<keyword evidence="1 7" id="KW-0547">Nucleotide-binding</keyword>
<gene>
    <name evidence="10" type="primary">LOC103518627</name>
</gene>
<dbReference type="KEGG" id="dci:103518627"/>